<dbReference type="Gene3D" id="1.25.10.10">
    <property type="entry name" value="Leucine-rich Repeat Variant"/>
    <property type="match status" value="1"/>
</dbReference>
<name>A0ABR2KMX5_9EUKA</name>
<sequence length="538" mass="62258">MDLYKFGISPISNAIEKLDSEYYSSTMAPKKDIDITLQNLMLSMQNHDLDKILSLLKTLENHKTSEFTLQIVNFFKLIEVLMFLYSNSNEEIQIHAITVLNLVLNDQTIPYSMRFNIIFFLIQAINSGKQLIGFSAIKSLSKIATYSDEYHYKVLFYLAFLNVFQSNLIIGESQNKTEVTEYTIVKDELGNEIYTPFVEPGIQPQDTPKSIKDIEFETVLSYRFFRLHNYIKYTENQQTYICVPSLNLIISLLKYDIQPLIISFCFETLVSLIQFSNIDSLIVILKALCSITEKSKDLWRKTFQKTNPSSWIAPLFISNELQNSKQISQLLMLLVLNVAQKGEEIAGFPFNLLINKLQFIDEKSFIATCAASAIDFILQNDPSLIDTFFQLNLLPITLNVWQNTSFYVKAKIVGYLDTIAQIGCVHHKLKLIEMKFIFILSEFLGLSADEYLSYKTIIAIKELFECAKNQNQNLLKLCYQQIDDNIDSIREFEDHESKMISKASTKFINEFFEVNANDDNEYEYDYDDDDDDVPTFNF</sequence>
<proteinExistence type="predicted"/>
<accession>A0ABR2KMX5</accession>
<reference evidence="1 2" key="1">
    <citation type="submission" date="2024-04" db="EMBL/GenBank/DDBJ databases">
        <title>Tritrichomonas musculus Genome.</title>
        <authorList>
            <person name="Alves-Ferreira E."/>
            <person name="Grigg M."/>
            <person name="Lorenzi H."/>
            <person name="Galac M."/>
        </authorList>
    </citation>
    <scope>NUCLEOTIDE SEQUENCE [LARGE SCALE GENOMIC DNA]</scope>
    <source>
        <strain evidence="1 2">EAF2021</strain>
    </source>
</reference>
<dbReference type="Proteomes" id="UP001470230">
    <property type="component" value="Unassembled WGS sequence"/>
</dbReference>
<gene>
    <name evidence="1" type="ORF">M9Y10_028987</name>
</gene>
<dbReference type="SUPFAM" id="SSF48371">
    <property type="entry name" value="ARM repeat"/>
    <property type="match status" value="1"/>
</dbReference>
<comment type="caution">
    <text evidence="1">The sequence shown here is derived from an EMBL/GenBank/DDBJ whole genome shotgun (WGS) entry which is preliminary data.</text>
</comment>
<protein>
    <submittedName>
        <fullName evidence="1">Uncharacterized protein</fullName>
    </submittedName>
</protein>
<organism evidence="1 2">
    <name type="scientific">Tritrichomonas musculus</name>
    <dbReference type="NCBI Taxonomy" id="1915356"/>
    <lineage>
        <taxon>Eukaryota</taxon>
        <taxon>Metamonada</taxon>
        <taxon>Parabasalia</taxon>
        <taxon>Tritrichomonadida</taxon>
        <taxon>Tritrichomonadidae</taxon>
        <taxon>Tritrichomonas</taxon>
    </lineage>
</organism>
<dbReference type="EMBL" id="JAPFFF010000004">
    <property type="protein sequence ID" value="KAK8891767.1"/>
    <property type="molecule type" value="Genomic_DNA"/>
</dbReference>
<keyword evidence="2" id="KW-1185">Reference proteome</keyword>
<dbReference type="InterPro" id="IPR011989">
    <property type="entry name" value="ARM-like"/>
</dbReference>
<evidence type="ECO:0000313" key="2">
    <source>
        <dbReference type="Proteomes" id="UP001470230"/>
    </source>
</evidence>
<evidence type="ECO:0000313" key="1">
    <source>
        <dbReference type="EMBL" id="KAK8891767.1"/>
    </source>
</evidence>
<dbReference type="InterPro" id="IPR016024">
    <property type="entry name" value="ARM-type_fold"/>
</dbReference>